<proteinExistence type="predicted"/>
<protein>
    <submittedName>
        <fullName evidence="1">Uncharacterized protein</fullName>
    </submittedName>
</protein>
<organism evidence="1 2">
    <name type="scientific">Moorena producens PAL-8-15-08-1</name>
    <dbReference type="NCBI Taxonomy" id="1458985"/>
    <lineage>
        <taxon>Bacteria</taxon>
        <taxon>Bacillati</taxon>
        <taxon>Cyanobacteriota</taxon>
        <taxon>Cyanophyceae</taxon>
        <taxon>Coleofasciculales</taxon>
        <taxon>Coleofasciculaceae</taxon>
        <taxon>Moorena</taxon>
    </lineage>
</organism>
<dbReference type="KEGG" id="mpro:BJP34_20615"/>
<reference evidence="2" key="1">
    <citation type="submission" date="2016-10" db="EMBL/GenBank/DDBJ databases">
        <title>Comparative genomics uncovers the prolific and rare metabolic potential of the cyanobacterial genus Moorea.</title>
        <authorList>
            <person name="Leao T."/>
            <person name="Castelao G."/>
            <person name="Korobeynikov A."/>
            <person name="Monroe E.A."/>
            <person name="Podell S."/>
            <person name="Glukhov E."/>
            <person name="Allen E."/>
            <person name="Gerwick W.H."/>
            <person name="Gerwick L."/>
        </authorList>
    </citation>
    <scope>NUCLEOTIDE SEQUENCE [LARGE SCALE GENOMIC DNA]</scope>
    <source>
        <strain evidence="2">PAL-8-15-08-1</strain>
    </source>
</reference>
<dbReference type="EMBL" id="CP017599">
    <property type="protein sequence ID" value="AOX01526.1"/>
    <property type="molecule type" value="Genomic_DNA"/>
</dbReference>
<dbReference type="AlphaFoldDB" id="A0A1D8TVN3"/>
<evidence type="ECO:0000313" key="1">
    <source>
        <dbReference type="EMBL" id="AOX01526.1"/>
    </source>
</evidence>
<sequence>MSLMLIGCLRSLICYIQAPVGPPILGDFYQQIDSCSPQNWGARGAKFNIKKLGRYPLIADS</sequence>
<name>A0A1D8TVN3_9CYAN</name>
<dbReference type="Proteomes" id="UP000177870">
    <property type="component" value="Chromosome"/>
</dbReference>
<evidence type="ECO:0000313" key="2">
    <source>
        <dbReference type="Proteomes" id="UP000177870"/>
    </source>
</evidence>
<accession>A0A1D8TVN3</accession>
<gene>
    <name evidence="1" type="ORF">BJP34_20615</name>
</gene>